<sequence>MWGPCGSYADSAATSDKTGLKTTEGPQVTGRVGWNRSDRIEIEEQGGRKEGVELKKMGTMRRVVKEKRFWVASFLLVWAAALQGHMMWMQRQDAFKQKFPSNSNHDDDLAGADS</sequence>
<protein>
    <submittedName>
        <fullName evidence="3">Uncharacterized protein</fullName>
    </submittedName>
</protein>
<dbReference type="Gramene" id="OGLUM01G50050.1">
    <property type="protein sequence ID" value="OGLUM01G50050.1"/>
    <property type="gene ID" value="OGLUM01G50050"/>
</dbReference>
<proteinExistence type="predicted"/>
<evidence type="ECO:0000313" key="3">
    <source>
        <dbReference type="EnsemblPlants" id="OGLUM01G50050.1"/>
    </source>
</evidence>
<reference evidence="3" key="1">
    <citation type="submission" date="2013-08" db="EMBL/GenBank/DDBJ databases">
        <title>Oryza genome evolution.</title>
        <authorList>
            <person name="Wing R.A."/>
            <person name="Panaud O."/>
            <person name="Oliveira A.C."/>
        </authorList>
    </citation>
    <scope>NUCLEOTIDE SEQUENCE</scope>
</reference>
<dbReference type="EnsemblPlants" id="OGLUM01G50050.1">
    <property type="protein sequence ID" value="OGLUM01G50050.1"/>
    <property type="gene ID" value="OGLUM01G50050"/>
</dbReference>
<dbReference type="Proteomes" id="UP000026961">
    <property type="component" value="Chromosome 1"/>
</dbReference>
<evidence type="ECO:0000313" key="4">
    <source>
        <dbReference type="Proteomes" id="UP000026961"/>
    </source>
</evidence>
<feature type="transmembrane region" description="Helical" evidence="2">
    <location>
        <begin position="69"/>
        <end position="88"/>
    </location>
</feature>
<name>A0A0D9YKS4_9ORYZ</name>
<keyword evidence="2" id="KW-0812">Transmembrane</keyword>
<dbReference type="HOGENOM" id="CLU_170630_0_0_1"/>
<dbReference type="AlphaFoldDB" id="A0A0D9YKS4"/>
<keyword evidence="2" id="KW-1133">Transmembrane helix</keyword>
<feature type="region of interest" description="Disordered" evidence="1">
    <location>
        <begin position="1"/>
        <end position="35"/>
    </location>
</feature>
<accession>A0A0D9YKS4</accession>
<organism evidence="3">
    <name type="scientific">Oryza glumipatula</name>
    <dbReference type="NCBI Taxonomy" id="40148"/>
    <lineage>
        <taxon>Eukaryota</taxon>
        <taxon>Viridiplantae</taxon>
        <taxon>Streptophyta</taxon>
        <taxon>Embryophyta</taxon>
        <taxon>Tracheophyta</taxon>
        <taxon>Spermatophyta</taxon>
        <taxon>Magnoliopsida</taxon>
        <taxon>Liliopsida</taxon>
        <taxon>Poales</taxon>
        <taxon>Poaceae</taxon>
        <taxon>BOP clade</taxon>
        <taxon>Oryzoideae</taxon>
        <taxon>Oryzeae</taxon>
        <taxon>Oryzinae</taxon>
        <taxon>Oryza</taxon>
    </lineage>
</organism>
<dbReference type="PANTHER" id="PTHR48183">
    <property type="entry name" value="PROTEIN, PUTATIVE-RELATED"/>
    <property type="match status" value="1"/>
</dbReference>
<dbReference type="PANTHER" id="PTHR48183:SF1">
    <property type="entry name" value="PROTEIN, PUTATIVE-RELATED"/>
    <property type="match status" value="1"/>
</dbReference>
<feature type="compositionally biased region" description="Polar residues" evidence="1">
    <location>
        <begin position="12"/>
        <end position="26"/>
    </location>
</feature>
<keyword evidence="2" id="KW-0472">Membrane</keyword>
<keyword evidence="4" id="KW-1185">Reference proteome</keyword>
<reference evidence="3" key="3">
    <citation type="submission" date="2018-05" db="EMBL/GenBank/DDBJ databases">
        <title>OgluRS3 (Oryza glumaepatula Reference Sequence Version 3).</title>
        <authorList>
            <person name="Zhang J."/>
            <person name="Kudrna D."/>
            <person name="Lee S."/>
            <person name="Talag J."/>
            <person name="Welchert J."/>
            <person name="Wing R.A."/>
        </authorList>
    </citation>
    <scope>NUCLEOTIDE SEQUENCE [LARGE SCALE GENOMIC DNA]</scope>
</reference>
<evidence type="ECO:0000256" key="1">
    <source>
        <dbReference type="SAM" id="MobiDB-lite"/>
    </source>
</evidence>
<evidence type="ECO:0000256" key="2">
    <source>
        <dbReference type="SAM" id="Phobius"/>
    </source>
</evidence>
<reference evidence="3" key="2">
    <citation type="submission" date="2015-04" db="UniProtKB">
        <authorList>
            <consortium name="EnsemblPlants"/>
        </authorList>
    </citation>
    <scope>IDENTIFICATION</scope>
</reference>